<name>A0A314YSC3_PRUYE</name>
<evidence type="ECO:0000313" key="3">
    <source>
        <dbReference type="Proteomes" id="UP000250321"/>
    </source>
</evidence>
<proteinExistence type="predicted"/>
<evidence type="ECO:0000313" key="2">
    <source>
        <dbReference type="EMBL" id="PQQ09643.1"/>
    </source>
</evidence>
<comment type="caution">
    <text evidence="2">The sequence shown here is derived from an EMBL/GenBank/DDBJ whole genome shotgun (WGS) entry which is preliminary data.</text>
</comment>
<evidence type="ECO:0000256" key="1">
    <source>
        <dbReference type="SAM" id="MobiDB-lite"/>
    </source>
</evidence>
<gene>
    <name evidence="2" type="ORF">Pyn_27367</name>
</gene>
<sequence length="148" mass="16885">MSWPYELCPNIVNRLQAKKRGNGPNPWDRFEHEDIKPPSYSRQPGRPKKLRRKEDEEKIDKGGKKWLGKQGLAMRCSHCGEEGHNSRTHHRHLPSNQKKKIGKVSGSKGKTKRKAARGKKKIGEPPNESKPSIEPIVVRTRSSKSSHI</sequence>
<protein>
    <recommendedName>
        <fullName evidence="4">CCHC-type domain-containing protein</fullName>
    </recommendedName>
</protein>
<dbReference type="AlphaFoldDB" id="A0A314YSC3"/>
<dbReference type="Proteomes" id="UP000250321">
    <property type="component" value="Unassembled WGS sequence"/>
</dbReference>
<keyword evidence="3" id="KW-1185">Reference proteome</keyword>
<dbReference type="EMBL" id="PJQY01000591">
    <property type="protein sequence ID" value="PQQ09643.1"/>
    <property type="molecule type" value="Genomic_DNA"/>
</dbReference>
<feature type="compositionally biased region" description="Basic residues" evidence="1">
    <location>
        <begin position="109"/>
        <end position="120"/>
    </location>
</feature>
<feature type="compositionally biased region" description="Basic and acidic residues" evidence="1">
    <location>
        <begin position="52"/>
        <end position="63"/>
    </location>
</feature>
<feature type="compositionally biased region" description="Basic residues" evidence="1">
    <location>
        <begin position="86"/>
        <end position="102"/>
    </location>
</feature>
<feature type="region of interest" description="Disordered" evidence="1">
    <location>
        <begin position="17"/>
        <end position="148"/>
    </location>
</feature>
<evidence type="ECO:0008006" key="4">
    <source>
        <dbReference type="Google" id="ProtNLM"/>
    </source>
</evidence>
<reference evidence="2 3" key="1">
    <citation type="submission" date="2018-02" db="EMBL/GenBank/DDBJ databases">
        <title>Draft genome of wild Prunus yedoensis var. nudiflora.</title>
        <authorList>
            <person name="Baek S."/>
            <person name="Kim J.-H."/>
            <person name="Choi K."/>
            <person name="Kim G.-B."/>
            <person name="Cho A."/>
            <person name="Jang H."/>
            <person name="Shin C.-H."/>
            <person name="Yu H.-J."/>
            <person name="Mun J.-H."/>
        </authorList>
    </citation>
    <scope>NUCLEOTIDE SEQUENCE [LARGE SCALE GENOMIC DNA]</scope>
    <source>
        <strain evidence="3">cv. Jeju island</strain>
        <tissue evidence="2">Leaf</tissue>
    </source>
</reference>
<organism evidence="2 3">
    <name type="scientific">Prunus yedoensis var. nudiflora</name>
    <dbReference type="NCBI Taxonomy" id="2094558"/>
    <lineage>
        <taxon>Eukaryota</taxon>
        <taxon>Viridiplantae</taxon>
        <taxon>Streptophyta</taxon>
        <taxon>Embryophyta</taxon>
        <taxon>Tracheophyta</taxon>
        <taxon>Spermatophyta</taxon>
        <taxon>Magnoliopsida</taxon>
        <taxon>eudicotyledons</taxon>
        <taxon>Gunneridae</taxon>
        <taxon>Pentapetalae</taxon>
        <taxon>rosids</taxon>
        <taxon>fabids</taxon>
        <taxon>Rosales</taxon>
        <taxon>Rosaceae</taxon>
        <taxon>Amygdaloideae</taxon>
        <taxon>Amygdaleae</taxon>
        <taxon>Prunus</taxon>
    </lineage>
</organism>
<accession>A0A314YSC3</accession>